<proteinExistence type="predicted"/>
<feature type="domain" description="Outer membrane channel protein CpnT-like N-terminal" evidence="2">
    <location>
        <begin position="11"/>
        <end position="146"/>
    </location>
</feature>
<dbReference type="Pfam" id="PF21527">
    <property type="entry name" value="Stv"/>
    <property type="match status" value="1"/>
</dbReference>
<dbReference type="InterPro" id="IPR057746">
    <property type="entry name" value="CpnT-like_N"/>
</dbReference>
<evidence type="ECO:0000313" key="4">
    <source>
        <dbReference type="Proteomes" id="UP001595834"/>
    </source>
</evidence>
<accession>A0ABV9UEK5</accession>
<dbReference type="Pfam" id="PF25547">
    <property type="entry name" value="WXG100_2"/>
    <property type="match status" value="1"/>
</dbReference>
<gene>
    <name evidence="3" type="ORF">ACFPFX_03990</name>
</gene>
<name>A0ABV9UEK5_9ACTN</name>
<sequence length="437" mass="45057">MSAGDKVREIVTDVTGIEWPAGDVGKLRDIANAWRKFADDMEDVAAAANKAAQALIHNNKGEAIAAFADPFWARYYRDKKGWLQDLVDGPRDLAKGIDSYADAVAEAKKKLDHELEIAGATIAVGTGLAFFTLGISEAAAAAATTAIVEVATTAGIALTTEVATIAGTAFATAAIAGIESVTVDLAVAQPLKIAAGLQGGFSLDEASGAVTDGMLYGGLFGAAGSTAQVGAEAGGFKELFGTPLNLSRNPFAQLPGQGLPGMPTSGRSPFEVSRGSNPAELPSFAEVKQAVIGSNPKPIAGKWPDTDGRYYATRVLEGGRPDGETVLAGHGFYKSGAGDITVPPGTTLSFYIEHGKMIPGLNGVAVEGGSYPGAAVETFHPGDKIPNYTLGPPEALGQGGFTVYENSTTVGRKTSLSDLLKPDMGNVHWAACREEVK</sequence>
<keyword evidence="4" id="KW-1185">Reference proteome</keyword>
<dbReference type="InterPro" id="IPR049002">
    <property type="entry name" value="Stv"/>
</dbReference>
<organism evidence="3 4">
    <name type="scientific">Streptomyces mauvecolor</name>
    <dbReference type="NCBI Taxonomy" id="58345"/>
    <lineage>
        <taxon>Bacteria</taxon>
        <taxon>Bacillati</taxon>
        <taxon>Actinomycetota</taxon>
        <taxon>Actinomycetes</taxon>
        <taxon>Kitasatosporales</taxon>
        <taxon>Streptomycetaceae</taxon>
        <taxon>Streptomyces</taxon>
    </lineage>
</organism>
<comment type="caution">
    <text evidence="3">The sequence shown here is derived from an EMBL/GenBank/DDBJ whole genome shotgun (WGS) entry which is preliminary data.</text>
</comment>
<feature type="domain" description="Putative adhesin Stv" evidence="1">
    <location>
        <begin position="324"/>
        <end position="434"/>
    </location>
</feature>
<dbReference type="EMBL" id="JBHSIZ010000003">
    <property type="protein sequence ID" value="MFC4955454.1"/>
    <property type="molecule type" value="Genomic_DNA"/>
</dbReference>
<protein>
    <submittedName>
        <fullName evidence="3">Adhesin</fullName>
    </submittedName>
</protein>
<evidence type="ECO:0000259" key="2">
    <source>
        <dbReference type="Pfam" id="PF25547"/>
    </source>
</evidence>
<evidence type="ECO:0000313" key="3">
    <source>
        <dbReference type="EMBL" id="MFC4955454.1"/>
    </source>
</evidence>
<dbReference type="Proteomes" id="UP001595834">
    <property type="component" value="Unassembled WGS sequence"/>
</dbReference>
<reference evidence="4" key="1">
    <citation type="journal article" date="2019" name="Int. J. Syst. Evol. Microbiol.">
        <title>The Global Catalogue of Microorganisms (GCM) 10K type strain sequencing project: providing services to taxonomists for standard genome sequencing and annotation.</title>
        <authorList>
            <consortium name="The Broad Institute Genomics Platform"/>
            <consortium name="The Broad Institute Genome Sequencing Center for Infectious Disease"/>
            <person name="Wu L."/>
            <person name="Ma J."/>
        </authorList>
    </citation>
    <scope>NUCLEOTIDE SEQUENCE [LARGE SCALE GENOMIC DNA]</scope>
    <source>
        <strain evidence="4">CCM 7224</strain>
    </source>
</reference>
<dbReference type="RefSeq" id="WP_344370655.1">
    <property type="nucleotide sequence ID" value="NZ_BAAASQ010000002.1"/>
</dbReference>
<evidence type="ECO:0000259" key="1">
    <source>
        <dbReference type="Pfam" id="PF21527"/>
    </source>
</evidence>